<dbReference type="SUPFAM" id="SSF56112">
    <property type="entry name" value="Protein kinase-like (PK-like)"/>
    <property type="match status" value="1"/>
</dbReference>
<sequence>MIGDPTPSQDQSSTKGSDARDRGQASPEEQKGPFGYESRQQEAAVLAEVGDGGFSMQDIELIQQLGRLSWVTECAREDPLQVSRNTLQQQTAVIAFKAQYYSGLPFQDPVPVLLKEFLPGARSVACNELQTLVHLAEGLPGSKWHAARAPMTADIPIVPLLGYFWGTQSNAGASVSAEKDKVLWLVYKYEKLQPLTYYASAAQLQPTSGLGLWVTKSTEEDELRERCQMVRTICRGVLQALNFCHSRGVAHGSLGPGSIMLSTFRDCQARELIIKLDNFGFAQMQKPSAPGALYPSPQALDPDHPLSLAQQEDLRAAGLVVLETVICALADGGSSDATTSAALQRLLFDVFASDVHAFRRHCNQEQDWVLAGALLDEYDGWQLVADLIIVMQRCCH</sequence>
<feature type="compositionally biased region" description="Polar residues" evidence="1">
    <location>
        <begin position="1"/>
        <end position="16"/>
    </location>
</feature>
<dbReference type="EMBL" id="JALJOT010000007">
    <property type="protein sequence ID" value="KAK9909072.1"/>
    <property type="molecule type" value="Genomic_DNA"/>
</dbReference>
<name>A0ABR2YQ51_9CHLO</name>
<evidence type="ECO:0000259" key="2">
    <source>
        <dbReference type="PROSITE" id="PS50011"/>
    </source>
</evidence>
<dbReference type="Proteomes" id="UP001491310">
    <property type="component" value="Unassembled WGS sequence"/>
</dbReference>
<evidence type="ECO:0000313" key="3">
    <source>
        <dbReference type="EMBL" id="KAK9909072.1"/>
    </source>
</evidence>
<reference evidence="3 4" key="1">
    <citation type="journal article" date="2024" name="Nat. Commun.">
        <title>Phylogenomics reveals the evolutionary origins of lichenization in chlorophyte algae.</title>
        <authorList>
            <person name="Puginier C."/>
            <person name="Libourel C."/>
            <person name="Otte J."/>
            <person name="Skaloud P."/>
            <person name="Haon M."/>
            <person name="Grisel S."/>
            <person name="Petersen M."/>
            <person name="Berrin J.G."/>
            <person name="Delaux P.M."/>
            <person name="Dal Grande F."/>
            <person name="Keller J."/>
        </authorList>
    </citation>
    <scope>NUCLEOTIDE SEQUENCE [LARGE SCALE GENOMIC DNA]</scope>
    <source>
        <strain evidence="3 4">SAG 216-7</strain>
    </source>
</reference>
<evidence type="ECO:0000313" key="4">
    <source>
        <dbReference type="Proteomes" id="UP001491310"/>
    </source>
</evidence>
<dbReference type="InterPro" id="IPR000719">
    <property type="entry name" value="Prot_kinase_dom"/>
</dbReference>
<dbReference type="PROSITE" id="PS50011">
    <property type="entry name" value="PROTEIN_KINASE_DOM"/>
    <property type="match status" value="1"/>
</dbReference>
<dbReference type="PANTHER" id="PTHR36796:SF1">
    <property type="entry name" value="PROTEIN KINASE SUPERFAMILY PROTEIN"/>
    <property type="match status" value="1"/>
</dbReference>
<comment type="caution">
    <text evidence="3">The sequence shown here is derived from an EMBL/GenBank/DDBJ whole genome shotgun (WGS) entry which is preliminary data.</text>
</comment>
<proteinExistence type="predicted"/>
<gene>
    <name evidence="3" type="ORF">WJX75_006768</name>
</gene>
<organism evidence="3 4">
    <name type="scientific">Coccomyxa subellipsoidea</name>
    <dbReference type="NCBI Taxonomy" id="248742"/>
    <lineage>
        <taxon>Eukaryota</taxon>
        <taxon>Viridiplantae</taxon>
        <taxon>Chlorophyta</taxon>
        <taxon>core chlorophytes</taxon>
        <taxon>Trebouxiophyceae</taxon>
        <taxon>Trebouxiophyceae incertae sedis</taxon>
        <taxon>Coccomyxaceae</taxon>
        <taxon>Coccomyxa</taxon>
    </lineage>
</organism>
<dbReference type="Gene3D" id="1.10.510.10">
    <property type="entry name" value="Transferase(Phosphotransferase) domain 1"/>
    <property type="match status" value="1"/>
</dbReference>
<dbReference type="PANTHER" id="PTHR36796">
    <property type="entry name" value="PROTEIN KINASE SUPERFAMILY PROTEIN"/>
    <property type="match status" value="1"/>
</dbReference>
<accession>A0ABR2YQ51</accession>
<feature type="compositionally biased region" description="Basic and acidic residues" evidence="1">
    <location>
        <begin position="17"/>
        <end position="31"/>
    </location>
</feature>
<protein>
    <recommendedName>
        <fullName evidence="2">Protein kinase domain-containing protein</fullName>
    </recommendedName>
</protein>
<evidence type="ECO:0000256" key="1">
    <source>
        <dbReference type="SAM" id="MobiDB-lite"/>
    </source>
</evidence>
<feature type="domain" description="Protein kinase" evidence="2">
    <location>
        <begin position="43"/>
        <end position="396"/>
    </location>
</feature>
<dbReference type="InterPro" id="IPR011009">
    <property type="entry name" value="Kinase-like_dom_sf"/>
</dbReference>
<feature type="region of interest" description="Disordered" evidence="1">
    <location>
        <begin position="1"/>
        <end position="37"/>
    </location>
</feature>
<keyword evidence="4" id="KW-1185">Reference proteome</keyword>